<dbReference type="InterPro" id="IPR045146">
    <property type="entry name" value="SF3A1"/>
</dbReference>
<dbReference type="GO" id="GO:0003723">
    <property type="term" value="F:RNA binding"/>
    <property type="evidence" value="ECO:0007669"/>
    <property type="project" value="InterPro"/>
</dbReference>
<evidence type="ECO:0000313" key="4">
    <source>
        <dbReference type="EMBL" id="CAA7030964.1"/>
    </source>
</evidence>
<feature type="region of interest" description="Disordered" evidence="2">
    <location>
        <begin position="260"/>
        <end position="285"/>
    </location>
</feature>
<dbReference type="Proteomes" id="UP000467841">
    <property type="component" value="Unassembled WGS sequence"/>
</dbReference>
<evidence type="ECO:0000313" key="5">
    <source>
        <dbReference type="Proteomes" id="UP000467841"/>
    </source>
</evidence>
<accession>A0A6D2IUU8</accession>
<dbReference type="GO" id="GO:0071004">
    <property type="term" value="C:U2-type prespliceosome"/>
    <property type="evidence" value="ECO:0007669"/>
    <property type="project" value="TreeGrafter"/>
</dbReference>
<dbReference type="GO" id="GO:0005686">
    <property type="term" value="C:U2 snRNP"/>
    <property type="evidence" value="ECO:0007669"/>
    <property type="project" value="TreeGrafter"/>
</dbReference>
<dbReference type="PANTHER" id="PTHR15316:SF1">
    <property type="entry name" value="SPLICING FACTOR 3A SUBUNIT 1"/>
    <property type="match status" value="1"/>
</dbReference>
<dbReference type="GO" id="GO:0071013">
    <property type="term" value="C:catalytic step 2 spliceosome"/>
    <property type="evidence" value="ECO:0007669"/>
    <property type="project" value="TreeGrafter"/>
</dbReference>
<feature type="compositionally biased region" description="Polar residues" evidence="2">
    <location>
        <begin position="1"/>
        <end position="19"/>
    </location>
</feature>
<dbReference type="GO" id="GO:0045292">
    <property type="term" value="P:mRNA cis splicing, via spliceosome"/>
    <property type="evidence" value="ECO:0007669"/>
    <property type="project" value="InterPro"/>
</dbReference>
<protein>
    <recommendedName>
        <fullName evidence="3">SURP motif domain-containing protein</fullName>
    </recommendedName>
</protein>
<reference evidence="4" key="1">
    <citation type="submission" date="2020-01" db="EMBL/GenBank/DDBJ databases">
        <authorList>
            <person name="Mishra B."/>
        </authorList>
    </citation>
    <scope>NUCLEOTIDE SEQUENCE [LARGE SCALE GENOMIC DNA]</scope>
</reference>
<comment type="caution">
    <text evidence="4">The sequence shown here is derived from an EMBL/GenBank/DDBJ whole genome shotgun (WGS) entry which is preliminary data.</text>
</comment>
<organism evidence="4 5">
    <name type="scientific">Microthlaspi erraticum</name>
    <dbReference type="NCBI Taxonomy" id="1685480"/>
    <lineage>
        <taxon>Eukaryota</taxon>
        <taxon>Viridiplantae</taxon>
        <taxon>Streptophyta</taxon>
        <taxon>Embryophyta</taxon>
        <taxon>Tracheophyta</taxon>
        <taxon>Spermatophyta</taxon>
        <taxon>Magnoliopsida</taxon>
        <taxon>eudicotyledons</taxon>
        <taxon>Gunneridae</taxon>
        <taxon>Pentapetalae</taxon>
        <taxon>rosids</taxon>
        <taxon>malvids</taxon>
        <taxon>Brassicales</taxon>
        <taxon>Brassicaceae</taxon>
        <taxon>Coluteocarpeae</taxon>
        <taxon>Microthlaspi</taxon>
    </lineage>
</organism>
<keyword evidence="5" id="KW-1185">Reference proteome</keyword>
<dbReference type="AlphaFoldDB" id="A0A6D2IUU8"/>
<dbReference type="InterPro" id="IPR035967">
    <property type="entry name" value="SWAP/Surp_sf"/>
</dbReference>
<dbReference type="SUPFAM" id="SSF109905">
    <property type="entry name" value="Surp module (SWAP domain)"/>
    <property type="match status" value="2"/>
</dbReference>
<name>A0A6D2IUU8_9BRAS</name>
<keyword evidence="1" id="KW-0507">mRNA processing</keyword>
<feature type="region of interest" description="Disordered" evidence="2">
    <location>
        <begin position="1"/>
        <end position="24"/>
    </location>
</feature>
<evidence type="ECO:0000256" key="2">
    <source>
        <dbReference type="SAM" id="MobiDB-lite"/>
    </source>
</evidence>
<proteinExistence type="predicted"/>
<evidence type="ECO:0000259" key="3">
    <source>
        <dbReference type="PROSITE" id="PS50128"/>
    </source>
</evidence>
<dbReference type="OrthoDB" id="2161771at2759"/>
<dbReference type="PANTHER" id="PTHR15316">
    <property type="entry name" value="SPLICEOSOME ASSOCIATED PROTEIN 114/SWAP SPLICING FACTOR-RELATED"/>
    <property type="match status" value="1"/>
</dbReference>
<evidence type="ECO:0000256" key="1">
    <source>
        <dbReference type="ARBA" id="ARBA00022664"/>
    </source>
</evidence>
<dbReference type="PROSITE" id="PS50128">
    <property type="entry name" value="SURP"/>
    <property type="match status" value="2"/>
</dbReference>
<gene>
    <name evidence="4" type="ORF">MERR_LOCUS18199</name>
</gene>
<feature type="domain" description="SURP motif" evidence="3">
    <location>
        <begin position="121"/>
        <end position="163"/>
    </location>
</feature>
<sequence length="316" mass="36645">MSGPRQNDLQSVKNNSNQSEPPPEIVAEVEQMVYGVYRNGWEFESMMEESTMRTKSEDYKFLLKSDPYHIYYKAKLAEYYGEDNQEYEEAPPYLLPDIRDPWTVSLTFGVPKGMMRRELDVMKLTAYFLAKYGESFWMDLKKRVDTDPEFHFTKESESRLAFSFLIGLCTAYSYLMHEIDDVLRKPDDLAPVVEDFFNRLGCVKEKDVAAEMVIVDCRHFEDASRGFAEEEPPRIQAGRRLPLPRASLFGQHSLILPPLLWMRPRPRPPPPQPKKAPKKEPALTVPELRSPGFRIPKFGSPEARAAYELGITNYWI</sequence>
<dbReference type="SMART" id="SM00648">
    <property type="entry name" value="SWAP"/>
    <property type="match status" value="2"/>
</dbReference>
<dbReference type="EMBL" id="CACVBM020001100">
    <property type="protein sequence ID" value="CAA7030964.1"/>
    <property type="molecule type" value="Genomic_DNA"/>
</dbReference>
<dbReference type="Pfam" id="PF01805">
    <property type="entry name" value="Surp"/>
    <property type="match status" value="2"/>
</dbReference>
<dbReference type="GO" id="GO:0000381">
    <property type="term" value="P:regulation of alternative mRNA splicing, via spliceosome"/>
    <property type="evidence" value="ECO:0007669"/>
    <property type="project" value="TreeGrafter"/>
</dbReference>
<dbReference type="InterPro" id="IPR000061">
    <property type="entry name" value="Surp"/>
</dbReference>
<dbReference type="Gene3D" id="1.10.10.790">
    <property type="entry name" value="Surp module"/>
    <property type="match status" value="2"/>
</dbReference>
<feature type="domain" description="SURP motif" evidence="3">
    <location>
        <begin position="28"/>
        <end position="72"/>
    </location>
</feature>